<dbReference type="Proteomes" id="UP001420932">
    <property type="component" value="Unassembled WGS sequence"/>
</dbReference>
<accession>A0AAP0L2I0</accession>
<keyword evidence="1" id="KW-0808">Transferase</keyword>
<sequence length="232" mass="25876">MKSYSARWLPTVAVALNIFCAFLTLCSAATASLFRPSLLLGETLESWGSESPQSSSPSPSPQLQFANSRSTKISTLRGSRKRIATLNQDELNELALDLELFDLPFFWVFRNPPSSSLELPNGFIERKSDRGLVWEKWAPQVRILGHASIGGFLMHCGWNSVIERLGLGRALVLFTAFSSRYPQFVIIRVVRLDAIGRKHEVLKKSARCGEDIEDSTCGYLTKLTSASNNFQM</sequence>
<keyword evidence="3" id="KW-1185">Reference proteome</keyword>
<evidence type="ECO:0000313" key="2">
    <source>
        <dbReference type="EMBL" id="KAK9163206.1"/>
    </source>
</evidence>
<dbReference type="InterPro" id="IPR002213">
    <property type="entry name" value="UDP_glucos_trans"/>
</dbReference>
<evidence type="ECO:0000256" key="1">
    <source>
        <dbReference type="ARBA" id="ARBA00022679"/>
    </source>
</evidence>
<dbReference type="Gene3D" id="3.40.50.2000">
    <property type="entry name" value="Glycogen Phosphorylase B"/>
    <property type="match status" value="1"/>
</dbReference>
<proteinExistence type="predicted"/>
<dbReference type="PANTHER" id="PTHR48045:SF20">
    <property type="entry name" value="UDP-RHAMNOSE:RHAMNOSYLTRANSFERASE 1"/>
    <property type="match status" value="1"/>
</dbReference>
<comment type="caution">
    <text evidence="2">The sequence shown here is derived from an EMBL/GenBank/DDBJ whole genome shotgun (WGS) entry which is preliminary data.</text>
</comment>
<gene>
    <name evidence="2" type="ORF">Syun_004108</name>
</gene>
<dbReference type="Pfam" id="PF00201">
    <property type="entry name" value="UDPGT"/>
    <property type="match status" value="1"/>
</dbReference>
<protein>
    <submittedName>
        <fullName evidence="2">Uncharacterized protein</fullName>
    </submittedName>
</protein>
<dbReference type="AlphaFoldDB" id="A0AAP0L2I0"/>
<name>A0AAP0L2I0_9MAGN</name>
<dbReference type="GO" id="GO:0008194">
    <property type="term" value="F:UDP-glycosyltransferase activity"/>
    <property type="evidence" value="ECO:0007669"/>
    <property type="project" value="InterPro"/>
</dbReference>
<organism evidence="2 3">
    <name type="scientific">Stephania yunnanensis</name>
    <dbReference type="NCBI Taxonomy" id="152371"/>
    <lineage>
        <taxon>Eukaryota</taxon>
        <taxon>Viridiplantae</taxon>
        <taxon>Streptophyta</taxon>
        <taxon>Embryophyta</taxon>
        <taxon>Tracheophyta</taxon>
        <taxon>Spermatophyta</taxon>
        <taxon>Magnoliopsida</taxon>
        <taxon>Ranunculales</taxon>
        <taxon>Menispermaceae</taxon>
        <taxon>Menispermoideae</taxon>
        <taxon>Cissampelideae</taxon>
        <taxon>Stephania</taxon>
    </lineage>
</organism>
<reference evidence="2 3" key="1">
    <citation type="submission" date="2024-01" db="EMBL/GenBank/DDBJ databases">
        <title>Genome assemblies of Stephania.</title>
        <authorList>
            <person name="Yang L."/>
        </authorList>
    </citation>
    <scope>NUCLEOTIDE SEQUENCE [LARGE SCALE GENOMIC DNA]</scope>
    <source>
        <strain evidence="2">YNDBR</strain>
        <tissue evidence="2">Leaf</tissue>
    </source>
</reference>
<dbReference type="SUPFAM" id="SSF53756">
    <property type="entry name" value="UDP-Glycosyltransferase/glycogen phosphorylase"/>
    <property type="match status" value="1"/>
</dbReference>
<dbReference type="PANTHER" id="PTHR48045">
    <property type="entry name" value="UDP-GLYCOSYLTRANSFERASE 72B1"/>
    <property type="match status" value="1"/>
</dbReference>
<evidence type="ECO:0000313" key="3">
    <source>
        <dbReference type="Proteomes" id="UP001420932"/>
    </source>
</evidence>
<dbReference type="EMBL" id="JBBNAF010000002">
    <property type="protein sequence ID" value="KAK9163206.1"/>
    <property type="molecule type" value="Genomic_DNA"/>
</dbReference>